<dbReference type="EMBL" id="CAMGYJ010000008">
    <property type="protein sequence ID" value="CAI0458332.1"/>
    <property type="molecule type" value="Genomic_DNA"/>
</dbReference>
<evidence type="ECO:0000313" key="1">
    <source>
        <dbReference type="EMBL" id="CAI0458332.1"/>
    </source>
</evidence>
<dbReference type="SUPFAM" id="SSF81383">
    <property type="entry name" value="F-box domain"/>
    <property type="match status" value="1"/>
</dbReference>
<evidence type="ECO:0000313" key="2">
    <source>
        <dbReference type="Proteomes" id="UP001154282"/>
    </source>
</evidence>
<protein>
    <recommendedName>
        <fullName evidence="3">F-box domain-containing protein</fullName>
    </recommendedName>
</protein>
<name>A0AAV0NI69_9ROSI</name>
<accession>A0AAV0NI69</accession>
<dbReference type="AlphaFoldDB" id="A0AAV0NI69"/>
<organism evidence="1 2">
    <name type="scientific">Linum tenue</name>
    <dbReference type="NCBI Taxonomy" id="586396"/>
    <lineage>
        <taxon>Eukaryota</taxon>
        <taxon>Viridiplantae</taxon>
        <taxon>Streptophyta</taxon>
        <taxon>Embryophyta</taxon>
        <taxon>Tracheophyta</taxon>
        <taxon>Spermatophyta</taxon>
        <taxon>Magnoliopsida</taxon>
        <taxon>eudicotyledons</taxon>
        <taxon>Gunneridae</taxon>
        <taxon>Pentapetalae</taxon>
        <taxon>rosids</taxon>
        <taxon>fabids</taxon>
        <taxon>Malpighiales</taxon>
        <taxon>Linaceae</taxon>
        <taxon>Linum</taxon>
    </lineage>
</organism>
<gene>
    <name evidence="1" type="ORF">LITE_LOCUS33478</name>
</gene>
<sequence length="197" mass="22442">MTENCSLDQDVPLTSLPFTSASRKWCSICPEGNLPPPPLNLLSKLGDDLLIEILIRLPNARSSFLCKSVCKPWIQLSLYFTSLEFCSESGKWSQRKFDDSMTSTMTNVVLWNGELFWLNFEFYSLPKILFACNPFRLDRPLRRMIVSHALWRAMGQGGATLAVSQGAMHIVVFEVEGLCRGSRYALSVWRLEEDDEH</sequence>
<proteinExistence type="predicted"/>
<evidence type="ECO:0008006" key="3">
    <source>
        <dbReference type="Google" id="ProtNLM"/>
    </source>
</evidence>
<keyword evidence="2" id="KW-1185">Reference proteome</keyword>
<comment type="caution">
    <text evidence="1">The sequence shown here is derived from an EMBL/GenBank/DDBJ whole genome shotgun (WGS) entry which is preliminary data.</text>
</comment>
<reference evidence="1" key="1">
    <citation type="submission" date="2022-08" db="EMBL/GenBank/DDBJ databases">
        <authorList>
            <person name="Gutierrez-Valencia J."/>
        </authorList>
    </citation>
    <scope>NUCLEOTIDE SEQUENCE</scope>
</reference>
<dbReference type="InterPro" id="IPR036047">
    <property type="entry name" value="F-box-like_dom_sf"/>
</dbReference>
<dbReference type="Proteomes" id="UP001154282">
    <property type="component" value="Unassembled WGS sequence"/>
</dbReference>